<name>A0ABV2Q1X3_9GAMM</name>
<dbReference type="InterPro" id="IPR036514">
    <property type="entry name" value="SGNH_hydro_sf"/>
</dbReference>
<dbReference type="InterPro" id="IPR053140">
    <property type="entry name" value="GDSL_Rv0518-like"/>
</dbReference>
<organism evidence="3 4">
    <name type="scientific">Rhodanobacter soli</name>
    <dbReference type="NCBI Taxonomy" id="590609"/>
    <lineage>
        <taxon>Bacteria</taxon>
        <taxon>Pseudomonadati</taxon>
        <taxon>Pseudomonadota</taxon>
        <taxon>Gammaproteobacteria</taxon>
        <taxon>Lysobacterales</taxon>
        <taxon>Rhodanobacteraceae</taxon>
        <taxon>Rhodanobacter</taxon>
    </lineage>
</organism>
<sequence length="441" mass="46661">MKRHTCLLLMTVALALASGSGRAAGTRGWVGSWSAAMIRSPIPANAQLDVPQAARPLADQTVRQMVLLSAGGRRVRIRLANTFGTRALTLRAVSVGVRAPAGNGSLIPSSLHALRFDGAASVTIPAGTSRYSDPLPLAVHAGDTLGVSLYVAQAIAPSTWHPDSVNDNFISVGGDYTDAATMPVAGTIDSNDWLSGVEVEPEVPTSAIVALGDSITNGFRSTVNTDRRYPDLLARRLREVDKNICRHAVLNAGIDGNQVSAFYGTFGQGQSMRKRFHRDVLAQQGVRAVLLLGGINDIGEPTMVAAKQHRSVDGDLLAGHVIDGLRDIIGQAHDAGLRIYGATVLPFAGTQGAYSAAGEHARARVNDWIRHHAGYDAVIDFDAALRDPAHPLQLRPELDSGDHIHPNDAGYRAMAAAIPLQLFGCARRAQAAVSTAPHPRP</sequence>
<feature type="chain" id="PRO_5046632442" evidence="1">
    <location>
        <begin position="24"/>
        <end position="441"/>
    </location>
</feature>
<gene>
    <name evidence="3" type="ORF">ABIE04_003347</name>
</gene>
<dbReference type="Pfam" id="PF13472">
    <property type="entry name" value="Lipase_GDSL_2"/>
    <property type="match status" value="1"/>
</dbReference>
<feature type="domain" description="SGNH hydrolase-type esterase" evidence="2">
    <location>
        <begin position="210"/>
        <end position="413"/>
    </location>
</feature>
<dbReference type="SUPFAM" id="SSF52266">
    <property type="entry name" value="SGNH hydrolase"/>
    <property type="match status" value="1"/>
</dbReference>
<dbReference type="Proteomes" id="UP001549251">
    <property type="component" value="Unassembled WGS sequence"/>
</dbReference>
<dbReference type="CDD" id="cd01830">
    <property type="entry name" value="XynE_like"/>
    <property type="match status" value="1"/>
</dbReference>
<dbReference type="Gene3D" id="3.40.50.1110">
    <property type="entry name" value="SGNH hydrolase"/>
    <property type="match status" value="1"/>
</dbReference>
<dbReference type="PANTHER" id="PTHR43784">
    <property type="entry name" value="GDSL-LIKE LIPASE/ACYLHYDROLASE, PUTATIVE (AFU_ORTHOLOGUE AFUA_2G00820)-RELATED"/>
    <property type="match status" value="1"/>
</dbReference>
<proteinExistence type="predicted"/>
<keyword evidence="1" id="KW-0732">Signal</keyword>
<comment type="caution">
    <text evidence="3">The sequence shown here is derived from an EMBL/GenBank/DDBJ whole genome shotgun (WGS) entry which is preliminary data.</text>
</comment>
<dbReference type="InterPro" id="IPR013830">
    <property type="entry name" value="SGNH_hydro"/>
</dbReference>
<keyword evidence="4" id="KW-1185">Reference proteome</keyword>
<evidence type="ECO:0000259" key="2">
    <source>
        <dbReference type="Pfam" id="PF13472"/>
    </source>
</evidence>
<dbReference type="EMBL" id="JBEPSD010000004">
    <property type="protein sequence ID" value="MET4570965.1"/>
    <property type="molecule type" value="Genomic_DNA"/>
</dbReference>
<evidence type="ECO:0000313" key="4">
    <source>
        <dbReference type="Proteomes" id="UP001549251"/>
    </source>
</evidence>
<dbReference type="RefSeq" id="WP_354552828.1">
    <property type="nucleotide sequence ID" value="NZ_JBEPSD010000004.1"/>
</dbReference>
<feature type="signal peptide" evidence="1">
    <location>
        <begin position="1"/>
        <end position="23"/>
    </location>
</feature>
<evidence type="ECO:0000256" key="1">
    <source>
        <dbReference type="SAM" id="SignalP"/>
    </source>
</evidence>
<dbReference type="PANTHER" id="PTHR43784:SF2">
    <property type="entry name" value="GDSL-LIKE LIPASE_ACYLHYDROLASE, PUTATIVE (AFU_ORTHOLOGUE AFUA_2G00820)-RELATED"/>
    <property type="match status" value="1"/>
</dbReference>
<reference evidence="3 4" key="1">
    <citation type="submission" date="2024-06" db="EMBL/GenBank/DDBJ databases">
        <title>Sorghum-associated microbial communities from plants grown in Nebraska, USA.</title>
        <authorList>
            <person name="Schachtman D."/>
        </authorList>
    </citation>
    <scope>NUCLEOTIDE SEQUENCE [LARGE SCALE GENOMIC DNA]</scope>
    <source>
        <strain evidence="3 4">1757</strain>
    </source>
</reference>
<evidence type="ECO:0000313" key="3">
    <source>
        <dbReference type="EMBL" id="MET4570965.1"/>
    </source>
</evidence>
<accession>A0ABV2Q1X3</accession>
<protein>
    <submittedName>
        <fullName evidence="3">Lysophospholipase L1-like esterase</fullName>
    </submittedName>
</protein>